<keyword evidence="1" id="KW-0732">Signal</keyword>
<evidence type="ECO:0000256" key="1">
    <source>
        <dbReference type="SAM" id="SignalP"/>
    </source>
</evidence>
<proteinExistence type="predicted"/>
<protein>
    <submittedName>
        <fullName evidence="2">Uncharacterized protein</fullName>
    </submittedName>
</protein>
<feature type="chain" id="PRO_5015343770" evidence="1">
    <location>
        <begin position="24"/>
        <end position="82"/>
    </location>
</feature>
<dbReference type="EMBL" id="KZ772763">
    <property type="protein sequence ID" value="PTQ33185.1"/>
    <property type="molecule type" value="Genomic_DNA"/>
</dbReference>
<accession>A0A2R6WH49</accession>
<feature type="signal peptide" evidence="1">
    <location>
        <begin position="1"/>
        <end position="23"/>
    </location>
</feature>
<dbReference type="AlphaFoldDB" id="A0A2R6WH49"/>
<evidence type="ECO:0000313" key="3">
    <source>
        <dbReference type="Proteomes" id="UP000244005"/>
    </source>
</evidence>
<name>A0A2R6WH49_MARPO</name>
<evidence type="ECO:0000313" key="2">
    <source>
        <dbReference type="EMBL" id="PTQ33185.1"/>
    </source>
</evidence>
<organism evidence="2 3">
    <name type="scientific">Marchantia polymorpha</name>
    <name type="common">Common liverwort</name>
    <name type="synonym">Marchantia aquatica</name>
    <dbReference type="NCBI Taxonomy" id="3197"/>
    <lineage>
        <taxon>Eukaryota</taxon>
        <taxon>Viridiplantae</taxon>
        <taxon>Streptophyta</taxon>
        <taxon>Embryophyta</taxon>
        <taxon>Marchantiophyta</taxon>
        <taxon>Marchantiopsida</taxon>
        <taxon>Marchantiidae</taxon>
        <taxon>Marchantiales</taxon>
        <taxon>Marchantiaceae</taxon>
        <taxon>Marchantia</taxon>
    </lineage>
</organism>
<dbReference type="Gramene" id="Mp6g21110.1">
    <property type="protein sequence ID" value="Mp6g21110.1.cds1"/>
    <property type="gene ID" value="Mp6g21110"/>
</dbReference>
<sequence>MDWIGLDMDPLIIFLQLLQQVKANQTKSDNKKADVMTSFFAASSPFQHVCIHKSFLMMMEDGSLSKPSRMRQTLRSGRCRYR</sequence>
<gene>
    <name evidence="2" type="ORF">MARPO_0091s0044</name>
</gene>
<keyword evidence="3" id="KW-1185">Reference proteome</keyword>
<dbReference type="Proteomes" id="UP000244005">
    <property type="component" value="Unassembled WGS sequence"/>
</dbReference>
<reference evidence="3" key="1">
    <citation type="journal article" date="2017" name="Cell">
        <title>Insights into land plant evolution garnered from the Marchantia polymorpha genome.</title>
        <authorList>
            <person name="Bowman J.L."/>
            <person name="Kohchi T."/>
            <person name="Yamato K.T."/>
            <person name="Jenkins J."/>
            <person name="Shu S."/>
            <person name="Ishizaki K."/>
            <person name="Yamaoka S."/>
            <person name="Nishihama R."/>
            <person name="Nakamura Y."/>
            <person name="Berger F."/>
            <person name="Adam C."/>
            <person name="Aki S.S."/>
            <person name="Althoff F."/>
            <person name="Araki T."/>
            <person name="Arteaga-Vazquez M.A."/>
            <person name="Balasubrmanian S."/>
            <person name="Barry K."/>
            <person name="Bauer D."/>
            <person name="Boehm C.R."/>
            <person name="Briginshaw L."/>
            <person name="Caballero-Perez J."/>
            <person name="Catarino B."/>
            <person name="Chen F."/>
            <person name="Chiyoda S."/>
            <person name="Chovatia M."/>
            <person name="Davies K.M."/>
            <person name="Delmans M."/>
            <person name="Demura T."/>
            <person name="Dierschke T."/>
            <person name="Dolan L."/>
            <person name="Dorantes-Acosta A.E."/>
            <person name="Eklund D.M."/>
            <person name="Florent S.N."/>
            <person name="Flores-Sandoval E."/>
            <person name="Fujiyama A."/>
            <person name="Fukuzawa H."/>
            <person name="Galik B."/>
            <person name="Grimanelli D."/>
            <person name="Grimwood J."/>
            <person name="Grossniklaus U."/>
            <person name="Hamada T."/>
            <person name="Haseloff J."/>
            <person name="Hetherington A.J."/>
            <person name="Higo A."/>
            <person name="Hirakawa Y."/>
            <person name="Hundley H.N."/>
            <person name="Ikeda Y."/>
            <person name="Inoue K."/>
            <person name="Inoue S.I."/>
            <person name="Ishida S."/>
            <person name="Jia Q."/>
            <person name="Kakita M."/>
            <person name="Kanazawa T."/>
            <person name="Kawai Y."/>
            <person name="Kawashima T."/>
            <person name="Kennedy M."/>
            <person name="Kinose K."/>
            <person name="Kinoshita T."/>
            <person name="Kohara Y."/>
            <person name="Koide E."/>
            <person name="Komatsu K."/>
            <person name="Kopischke S."/>
            <person name="Kubo M."/>
            <person name="Kyozuka J."/>
            <person name="Lagercrantz U."/>
            <person name="Lin S.S."/>
            <person name="Lindquist E."/>
            <person name="Lipzen A.M."/>
            <person name="Lu C.W."/>
            <person name="De Luna E."/>
            <person name="Martienssen R.A."/>
            <person name="Minamino N."/>
            <person name="Mizutani M."/>
            <person name="Mizutani M."/>
            <person name="Mochizuki N."/>
            <person name="Monte I."/>
            <person name="Mosher R."/>
            <person name="Nagasaki H."/>
            <person name="Nakagami H."/>
            <person name="Naramoto S."/>
            <person name="Nishitani K."/>
            <person name="Ohtani M."/>
            <person name="Okamoto T."/>
            <person name="Okumura M."/>
            <person name="Phillips J."/>
            <person name="Pollak B."/>
            <person name="Reinders A."/>
            <person name="Rovekamp M."/>
            <person name="Sano R."/>
            <person name="Sawa S."/>
            <person name="Schmid M.W."/>
            <person name="Shirakawa M."/>
            <person name="Solano R."/>
            <person name="Spunde A."/>
            <person name="Suetsugu N."/>
            <person name="Sugano S."/>
            <person name="Sugiyama A."/>
            <person name="Sun R."/>
            <person name="Suzuki Y."/>
            <person name="Takenaka M."/>
            <person name="Takezawa D."/>
            <person name="Tomogane H."/>
            <person name="Tsuzuki M."/>
            <person name="Ueda T."/>
            <person name="Umeda M."/>
            <person name="Ward J.M."/>
            <person name="Watanabe Y."/>
            <person name="Yazaki K."/>
            <person name="Yokoyama R."/>
            <person name="Yoshitake Y."/>
            <person name="Yotsui I."/>
            <person name="Zachgo S."/>
            <person name="Schmutz J."/>
        </authorList>
    </citation>
    <scope>NUCLEOTIDE SEQUENCE [LARGE SCALE GENOMIC DNA]</scope>
    <source>
        <strain evidence="3">Tak-1</strain>
    </source>
</reference>